<dbReference type="GeneTree" id="ENSGT00970000197744"/>
<proteinExistence type="predicted"/>
<accession>A0A3B4GFK9</accession>
<dbReference type="Pfam" id="PF13637">
    <property type="entry name" value="Ank_4"/>
    <property type="match status" value="1"/>
</dbReference>
<dbReference type="Gene3D" id="1.25.40.20">
    <property type="entry name" value="Ankyrin repeat-containing domain"/>
    <property type="match status" value="1"/>
</dbReference>
<organism evidence="1">
    <name type="scientific">Pundamilia nyererei</name>
    <dbReference type="NCBI Taxonomy" id="303518"/>
    <lineage>
        <taxon>Eukaryota</taxon>
        <taxon>Metazoa</taxon>
        <taxon>Chordata</taxon>
        <taxon>Craniata</taxon>
        <taxon>Vertebrata</taxon>
        <taxon>Euteleostomi</taxon>
        <taxon>Actinopterygii</taxon>
        <taxon>Neopterygii</taxon>
        <taxon>Teleostei</taxon>
        <taxon>Neoteleostei</taxon>
        <taxon>Acanthomorphata</taxon>
        <taxon>Ovalentaria</taxon>
        <taxon>Cichlomorphae</taxon>
        <taxon>Cichliformes</taxon>
        <taxon>Cichlidae</taxon>
        <taxon>African cichlids</taxon>
        <taxon>Pseudocrenilabrinae</taxon>
        <taxon>Haplochromini</taxon>
        <taxon>Pundamilia</taxon>
    </lineage>
</organism>
<dbReference type="InterPro" id="IPR036770">
    <property type="entry name" value="Ankyrin_rpt-contain_sf"/>
</dbReference>
<dbReference type="InterPro" id="IPR002110">
    <property type="entry name" value="Ankyrin_rpt"/>
</dbReference>
<reference evidence="1" key="1">
    <citation type="submission" date="2023-09" db="UniProtKB">
        <authorList>
            <consortium name="Ensembl"/>
        </authorList>
    </citation>
    <scope>IDENTIFICATION</scope>
</reference>
<protein>
    <submittedName>
        <fullName evidence="1">Uncharacterized protein</fullName>
    </submittedName>
</protein>
<name>A0A3B4GFK9_9CICH</name>
<dbReference type="STRING" id="303518.ENSPNYP00000021787"/>
<dbReference type="SUPFAM" id="SSF48403">
    <property type="entry name" value="Ankyrin repeat"/>
    <property type="match status" value="1"/>
</dbReference>
<dbReference type="AlphaFoldDB" id="A0A3B4GFK9"/>
<dbReference type="Ensembl" id="ENSPNYT00000022320.1">
    <property type="protein sequence ID" value="ENSPNYP00000021787.1"/>
    <property type="gene ID" value="ENSPNYG00000016467.1"/>
</dbReference>
<evidence type="ECO:0000313" key="1">
    <source>
        <dbReference type="Ensembl" id="ENSPNYP00000021787.1"/>
    </source>
</evidence>
<sequence>MDFTECYRDTVSSVAAAARSGCTRRLRTLIQRGCSVDCRDNRGWTPLHEAAAAGSKVCRFIDLHGCFFVKKMYLYLY</sequence>